<organism evidence="1 2">
    <name type="scientific">Arthroderma otae (strain ATCC MYA-4605 / CBS 113480)</name>
    <name type="common">Microsporum canis</name>
    <dbReference type="NCBI Taxonomy" id="554155"/>
    <lineage>
        <taxon>Eukaryota</taxon>
        <taxon>Fungi</taxon>
        <taxon>Dikarya</taxon>
        <taxon>Ascomycota</taxon>
        <taxon>Pezizomycotina</taxon>
        <taxon>Eurotiomycetes</taxon>
        <taxon>Eurotiomycetidae</taxon>
        <taxon>Onygenales</taxon>
        <taxon>Arthrodermataceae</taxon>
        <taxon>Microsporum</taxon>
    </lineage>
</organism>
<dbReference type="EMBL" id="DS995703">
    <property type="protein sequence ID" value="EEQ30554.1"/>
    <property type="molecule type" value="Genomic_DNA"/>
</dbReference>
<keyword evidence="2" id="KW-1185">Reference proteome</keyword>
<dbReference type="eggNOG" id="ENOG502S3SW">
    <property type="taxonomic scope" value="Eukaryota"/>
</dbReference>
<evidence type="ECO:0000313" key="2">
    <source>
        <dbReference type="Proteomes" id="UP000002035"/>
    </source>
</evidence>
<sequence length="272" mass="32215">MAFAQITGFSFRPLKRATRASASTMPKLRTLPFWLAVRVFIRRIRYRLQTPLALRGSIYSLRRLHKHPYLALFRLFIPWPTWRFPLPEPIPVKEILGNEPLMFERRRYFNIYTSIPIWCMRDTSIRSLYRLYESMASGEYAPMGQETEYFWYRGWELDAIEDPRDLDPIRYAIIASLVEELVTAFNWRLSLGMRRNRQHIIRNTDSDPYPPYTPVSGPNWAKYVPPIMPENLAGLPQKFINKENQLVLEEKGCSKTFSKRNIVTNVGWLYTI</sequence>
<evidence type="ECO:0000313" key="1">
    <source>
        <dbReference type="EMBL" id="EEQ30554.1"/>
    </source>
</evidence>
<dbReference type="AlphaFoldDB" id="C5FLI2"/>
<dbReference type="OrthoDB" id="5422293at2759"/>
<dbReference type="HOGENOM" id="CLU_082473_2_0_1"/>
<dbReference type="VEuPathDB" id="FungiDB:MCYG_03373"/>
<name>C5FLI2_ARTOC</name>
<gene>
    <name evidence="1" type="ORF">MCYG_03373</name>
</gene>
<dbReference type="Proteomes" id="UP000002035">
    <property type="component" value="Unassembled WGS sequence"/>
</dbReference>
<accession>C5FLI2</accession>
<dbReference type="RefSeq" id="XP_002847867.1">
    <property type="nucleotide sequence ID" value="XM_002847821.1"/>
</dbReference>
<reference evidence="2" key="1">
    <citation type="journal article" date="2012" name="MBio">
        <title>Comparative genome analysis of Trichophyton rubrum and related dermatophytes reveals candidate genes involved in infection.</title>
        <authorList>
            <person name="Martinez D.A."/>
            <person name="Oliver B.G."/>
            <person name="Graeser Y."/>
            <person name="Goldberg J.M."/>
            <person name="Li W."/>
            <person name="Martinez-Rossi N.M."/>
            <person name="Monod M."/>
            <person name="Shelest E."/>
            <person name="Barton R.C."/>
            <person name="Birch E."/>
            <person name="Brakhage A.A."/>
            <person name="Chen Z."/>
            <person name="Gurr S.J."/>
            <person name="Heiman D."/>
            <person name="Heitman J."/>
            <person name="Kosti I."/>
            <person name="Rossi A."/>
            <person name="Saif S."/>
            <person name="Samalova M."/>
            <person name="Saunders C.W."/>
            <person name="Shea T."/>
            <person name="Summerbell R.C."/>
            <person name="Xu J."/>
            <person name="Young S."/>
            <person name="Zeng Q."/>
            <person name="Birren B.W."/>
            <person name="Cuomo C.A."/>
            <person name="White T.C."/>
        </authorList>
    </citation>
    <scope>NUCLEOTIDE SEQUENCE [LARGE SCALE GENOMIC DNA]</scope>
    <source>
        <strain evidence="2">ATCC MYA-4605 / CBS 113480</strain>
    </source>
</reference>
<dbReference type="GeneID" id="9230629"/>
<protein>
    <submittedName>
        <fullName evidence="1">Uncharacterized protein</fullName>
    </submittedName>
</protein>
<dbReference type="OMA" id="LHEAVNW"/>
<proteinExistence type="predicted"/>